<name>A0ABZ2IV86_9BACT</name>
<gene>
    <name evidence="3" type="ORF">V8V93_12220</name>
</gene>
<evidence type="ECO:0000256" key="1">
    <source>
        <dbReference type="ARBA" id="ARBA00022676"/>
    </source>
</evidence>
<protein>
    <submittedName>
        <fullName evidence="3">Glycosyltransferase family 9 protein</fullName>
        <ecNumber evidence="3">2.4.-.-</ecNumber>
    </submittedName>
</protein>
<dbReference type="RefSeq" id="WP_338666874.1">
    <property type="nucleotide sequence ID" value="NZ_CP146609.1"/>
</dbReference>
<dbReference type="InterPro" id="IPR002201">
    <property type="entry name" value="Glyco_trans_9"/>
</dbReference>
<dbReference type="Proteomes" id="UP001385389">
    <property type="component" value="Chromosome"/>
</dbReference>
<dbReference type="CDD" id="cd03789">
    <property type="entry name" value="GT9_LPS_heptosyltransferase"/>
    <property type="match status" value="1"/>
</dbReference>
<dbReference type="GO" id="GO:0016757">
    <property type="term" value="F:glycosyltransferase activity"/>
    <property type="evidence" value="ECO:0007669"/>
    <property type="project" value="UniProtKB-KW"/>
</dbReference>
<dbReference type="InterPro" id="IPR051199">
    <property type="entry name" value="LPS_LOS_Heptosyltrfase"/>
</dbReference>
<evidence type="ECO:0000313" key="3">
    <source>
        <dbReference type="EMBL" id="WWX21212.1"/>
    </source>
</evidence>
<evidence type="ECO:0000313" key="4">
    <source>
        <dbReference type="Proteomes" id="UP001385389"/>
    </source>
</evidence>
<keyword evidence="1 3" id="KW-0328">Glycosyltransferase</keyword>
<keyword evidence="4" id="KW-1185">Reference proteome</keyword>
<sequence>MKNYLVIQLARFGDLIQTKRLIRTLAARPQSLVHLCLDASLAPLARLVYPDVVLHPITAHGTGLSDAQASLRMLLDNRSAFAELAALDFEAVYNLNFSGLNFRLAALFDPERVEGYAWRNGQEITGRWPAMAMRWSGFRRLGMNLVDFWGAYCPDMLPAPAINPEATSKGGGIGVVLAGRESRRSLPAALLAQITATLAGSRKARRIVLLGGKTEGAAGQAVIKELPANLQAVTENLAGRTDWTQLVDVVGGLDLLITPDTGTMHLAAHLGTPVAAFFLSSAWCFETGPYGLGHTVYQAVTNCLPCLETSPCQENVQCLNGFVDPGFRRFLVTGKAEHVPEGLLALHTAFDGLGQTYVPFAGTDADAPRRAVLRNFLLHHLSGAEPRFDRLEQAFAGQLYRDKDWMTAEKPSKAQD</sequence>
<dbReference type="EC" id="2.4.-.-" evidence="3"/>
<reference evidence="3 4" key="1">
    <citation type="submission" date="2024-03" db="EMBL/GenBank/DDBJ databases">
        <title>Phenotype and Genome Characterization of a Sulfate-Reducing Bacterium Pseudodesulfovibrio sp. strain 5S69, isolated from Petroleum Reservoir in Tatarstan (Russia).</title>
        <authorList>
            <person name="Bidzhieva S.K."/>
            <person name="Kadnikov V."/>
            <person name="Tourova T.P."/>
            <person name="Samigullina S.R."/>
            <person name="Sokolova D.S."/>
            <person name="Poltaraus A.B."/>
            <person name="Avtukh A.N."/>
            <person name="Tereshina V.M."/>
            <person name="Mardanov A.V."/>
            <person name="Nazina T.N."/>
        </authorList>
    </citation>
    <scope>NUCLEOTIDE SEQUENCE [LARGE SCALE GENOMIC DNA]</scope>
    <source>
        <strain evidence="3 4">5S69</strain>
    </source>
</reference>
<dbReference type="SUPFAM" id="SSF53756">
    <property type="entry name" value="UDP-Glycosyltransferase/glycogen phosphorylase"/>
    <property type="match status" value="1"/>
</dbReference>
<dbReference type="PANTHER" id="PTHR30160">
    <property type="entry name" value="TETRAACYLDISACCHARIDE 4'-KINASE-RELATED"/>
    <property type="match status" value="1"/>
</dbReference>
<dbReference type="Gene3D" id="3.40.50.2000">
    <property type="entry name" value="Glycogen Phosphorylase B"/>
    <property type="match status" value="1"/>
</dbReference>
<evidence type="ECO:0000256" key="2">
    <source>
        <dbReference type="ARBA" id="ARBA00022679"/>
    </source>
</evidence>
<proteinExistence type="predicted"/>
<organism evidence="3 4">
    <name type="scientific">Pseudodesulfovibrio methanolicus</name>
    <dbReference type="NCBI Taxonomy" id="3126690"/>
    <lineage>
        <taxon>Bacteria</taxon>
        <taxon>Pseudomonadati</taxon>
        <taxon>Thermodesulfobacteriota</taxon>
        <taxon>Desulfovibrionia</taxon>
        <taxon>Desulfovibrionales</taxon>
        <taxon>Desulfovibrionaceae</taxon>
    </lineage>
</organism>
<keyword evidence="2 3" id="KW-0808">Transferase</keyword>
<dbReference type="EMBL" id="CP146609">
    <property type="protein sequence ID" value="WWX21212.1"/>
    <property type="molecule type" value="Genomic_DNA"/>
</dbReference>
<dbReference type="Pfam" id="PF01075">
    <property type="entry name" value="Glyco_transf_9"/>
    <property type="match status" value="1"/>
</dbReference>
<accession>A0ABZ2IV86</accession>
<dbReference type="PANTHER" id="PTHR30160:SF7">
    <property type="entry name" value="ADP-HEPTOSE--LPS HEPTOSYLTRANSFERASE 2"/>
    <property type="match status" value="1"/>
</dbReference>